<dbReference type="InterPro" id="IPR008979">
    <property type="entry name" value="Galactose-bd-like_sf"/>
</dbReference>
<dbReference type="SUPFAM" id="SSF49785">
    <property type="entry name" value="Galactose-binding domain-like"/>
    <property type="match status" value="1"/>
</dbReference>
<keyword evidence="3" id="KW-0326">Glycosidase</keyword>
<dbReference type="PANTHER" id="PTHR42732:SF1">
    <property type="entry name" value="BETA-MANNOSIDASE"/>
    <property type="match status" value="1"/>
</dbReference>
<evidence type="ECO:0000313" key="8">
    <source>
        <dbReference type="Proteomes" id="UP000261231"/>
    </source>
</evidence>
<dbReference type="Pfam" id="PF00703">
    <property type="entry name" value="Glyco_hydro_2"/>
    <property type="match status" value="1"/>
</dbReference>
<dbReference type="Gene3D" id="3.20.20.80">
    <property type="entry name" value="Glycosidases"/>
    <property type="match status" value="1"/>
</dbReference>
<evidence type="ECO:0000259" key="5">
    <source>
        <dbReference type="Pfam" id="PF02836"/>
    </source>
</evidence>
<evidence type="ECO:0000259" key="4">
    <source>
        <dbReference type="Pfam" id="PF00703"/>
    </source>
</evidence>
<evidence type="ECO:0000259" key="6">
    <source>
        <dbReference type="Pfam" id="PF02837"/>
    </source>
</evidence>
<dbReference type="SUPFAM" id="SSF51445">
    <property type="entry name" value="(Trans)glycosidases"/>
    <property type="match status" value="1"/>
</dbReference>
<gene>
    <name evidence="7" type="ORF">DW747_12205</name>
</gene>
<protein>
    <submittedName>
        <fullName evidence="7">Uncharacterized protein</fullName>
    </submittedName>
</protein>
<evidence type="ECO:0000256" key="2">
    <source>
        <dbReference type="ARBA" id="ARBA00022801"/>
    </source>
</evidence>
<dbReference type="EMBL" id="QVFD01000013">
    <property type="protein sequence ID" value="RGC44833.1"/>
    <property type="molecule type" value="Genomic_DNA"/>
</dbReference>
<feature type="domain" description="Glycoside hydrolase family 2 catalytic" evidence="5">
    <location>
        <begin position="274"/>
        <end position="384"/>
    </location>
</feature>
<dbReference type="InterPro" id="IPR006103">
    <property type="entry name" value="Glyco_hydro_2_cat"/>
</dbReference>
<evidence type="ECO:0000256" key="3">
    <source>
        <dbReference type="ARBA" id="ARBA00023295"/>
    </source>
</evidence>
<dbReference type="OrthoDB" id="9762066at2"/>
<organism evidence="7 8">
    <name type="scientific">Coprococcus catus</name>
    <dbReference type="NCBI Taxonomy" id="116085"/>
    <lineage>
        <taxon>Bacteria</taxon>
        <taxon>Bacillati</taxon>
        <taxon>Bacillota</taxon>
        <taxon>Clostridia</taxon>
        <taxon>Lachnospirales</taxon>
        <taxon>Lachnospiraceae</taxon>
        <taxon>Coprococcus</taxon>
    </lineage>
</organism>
<dbReference type="GO" id="GO:0005975">
    <property type="term" value="P:carbohydrate metabolic process"/>
    <property type="evidence" value="ECO:0007669"/>
    <property type="project" value="InterPro"/>
</dbReference>
<dbReference type="InterPro" id="IPR051913">
    <property type="entry name" value="GH2_Domain-Containing"/>
</dbReference>
<comment type="caution">
    <text evidence="7">The sequence shown here is derived from an EMBL/GenBank/DDBJ whole genome shotgun (WGS) entry which is preliminary data.</text>
</comment>
<name>A0A3E2XJH7_9FIRM</name>
<dbReference type="InterPro" id="IPR013783">
    <property type="entry name" value="Ig-like_fold"/>
</dbReference>
<dbReference type="RefSeq" id="WP_117540910.1">
    <property type="nucleotide sequence ID" value="NZ_QVFD01000013.1"/>
</dbReference>
<dbReference type="InterPro" id="IPR017853">
    <property type="entry name" value="GH"/>
</dbReference>
<dbReference type="InterPro" id="IPR036156">
    <property type="entry name" value="Beta-gal/glucu_dom_sf"/>
</dbReference>
<dbReference type="InterPro" id="IPR006104">
    <property type="entry name" value="Glyco_hydro_2_N"/>
</dbReference>
<feature type="domain" description="Glycoside hydrolase family 2 immunoglobulin-like beta-sandwich" evidence="4">
    <location>
        <begin position="159"/>
        <end position="267"/>
    </location>
</feature>
<comment type="similarity">
    <text evidence="1">Belongs to the glycosyl hydrolase 2 family.</text>
</comment>
<dbReference type="Gene3D" id="2.60.120.260">
    <property type="entry name" value="Galactose-binding domain-like"/>
    <property type="match status" value="1"/>
</dbReference>
<dbReference type="Gene3D" id="2.60.40.10">
    <property type="entry name" value="Immunoglobulins"/>
    <property type="match status" value="1"/>
</dbReference>
<dbReference type="InterPro" id="IPR006102">
    <property type="entry name" value="Ig-like_GH2"/>
</dbReference>
<accession>A0A3E2XJH7</accession>
<evidence type="ECO:0000313" key="7">
    <source>
        <dbReference type="EMBL" id="RGC44833.1"/>
    </source>
</evidence>
<evidence type="ECO:0000256" key="1">
    <source>
        <dbReference type="ARBA" id="ARBA00007401"/>
    </source>
</evidence>
<reference evidence="7 8" key="1">
    <citation type="submission" date="2018-08" db="EMBL/GenBank/DDBJ databases">
        <title>A genome reference for cultivated species of the human gut microbiota.</title>
        <authorList>
            <person name="Zou Y."/>
            <person name="Xue W."/>
            <person name="Luo G."/>
        </authorList>
    </citation>
    <scope>NUCLEOTIDE SEQUENCE [LARGE SCALE GENOMIC DNA]</scope>
    <source>
        <strain evidence="7 8">AM28-39</strain>
    </source>
</reference>
<feature type="domain" description="Glycosyl hydrolases family 2 sugar binding" evidence="6">
    <location>
        <begin position="56"/>
        <end position="152"/>
    </location>
</feature>
<dbReference type="Pfam" id="PF02837">
    <property type="entry name" value="Glyco_hydro_2_N"/>
    <property type="match status" value="1"/>
</dbReference>
<dbReference type="GO" id="GO:0004553">
    <property type="term" value="F:hydrolase activity, hydrolyzing O-glycosyl compounds"/>
    <property type="evidence" value="ECO:0007669"/>
    <property type="project" value="InterPro"/>
</dbReference>
<dbReference type="SUPFAM" id="SSF49303">
    <property type="entry name" value="beta-Galactosidase/glucuronidase domain"/>
    <property type="match status" value="1"/>
</dbReference>
<dbReference type="Proteomes" id="UP000261231">
    <property type="component" value="Unassembled WGS sequence"/>
</dbReference>
<dbReference type="AlphaFoldDB" id="A0A3E2XJH7"/>
<keyword evidence="8" id="KW-1185">Reference proteome</keyword>
<sequence>MQRIYINDNWYFTKNYTDDLLNPEADLSELQKVRIPHSVCELSYSNFDEMSVQQLCGYRRSLIVEDAWRGGHLILTFEGAAHEAAVYVNGKLAVKHYGGYTAFSVDIVPFLVDGREQVITVRLDSREKLNQPPFGSVTESLTYGGIYRDVYLDVKDEYYIEDIYTATPDVRTDEKILKAQIKLNAYTEGLRLAAHLDTWTEIPLEGEDLQHWDLKTADVHFRTSCLTYTVPEAMLWDVDMPILYVLTVELLKDGQCVDTKKVRVGFREAVFDGEGFWLNGRILKLCGFSRYQSWPYVGYAMPKSPQQLDADLLKFELGANAVRTMQGPQSQYFMDRCDEIGLLVIPEIPGWQFIGDTRWKKIAVRNVREMVMQYRNHPSVILWDTRISDSDDEDALYYKTSRLARELDVYRQTGGERDFAGSHFYEDVYLYDDMSEDAASVSISSENISQDLSKTCLLSGHRSLNVQVNGGAGIDDWLCQTMRQASVWRAVESNDSFAGSLAPVMTDYPVSRKYSGSDGICSRGLMDAFRNPKMAAAFFKSQREDEPVCAAVLPMDDRLMVMTNADHILLYCDEKLIGEFYPDETVFRDLVHPPIFVEHLSEIVRTGEKPKEQKQKGTSNRVFLKKESEKDQELFVQQKSELAFSRRYAVTWRIEAIKDDTVVAGTSITPTPEVRLQITTDRQHMMEESSYDAATVHIEAVGESGQHLYGYETPLVLKTEGDIELIGPSVIIMKNGFAGTYVRSIGKAGSGRLMIQDGHGEAVVEFSVEV</sequence>
<dbReference type="PANTHER" id="PTHR42732">
    <property type="entry name" value="BETA-GALACTOSIDASE"/>
    <property type="match status" value="1"/>
</dbReference>
<dbReference type="Pfam" id="PF02836">
    <property type="entry name" value="Glyco_hydro_2_C"/>
    <property type="match status" value="1"/>
</dbReference>
<proteinExistence type="inferred from homology"/>
<keyword evidence="2" id="KW-0378">Hydrolase</keyword>